<dbReference type="Proteomes" id="UP000005359">
    <property type="component" value="Unassembled WGS sequence"/>
</dbReference>
<dbReference type="STRING" id="411461.DORFOR_01774"/>
<proteinExistence type="predicted"/>
<accession>B0G744</accession>
<gene>
    <name evidence="1" type="ORF">DORFOR_01774</name>
</gene>
<reference evidence="1 2" key="2">
    <citation type="submission" date="2007-10" db="EMBL/GenBank/DDBJ databases">
        <authorList>
            <person name="Fulton L."/>
            <person name="Clifton S."/>
            <person name="Fulton B."/>
            <person name="Xu J."/>
            <person name="Minx P."/>
            <person name="Pepin K.H."/>
            <person name="Johnson M."/>
            <person name="Thiruvilangam P."/>
            <person name="Bhonagiri V."/>
            <person name="Nash W.E."/>
            <person name="Wang C."/>
            <person name="Mardis E.R."/>
            <person name="Wilson R.K."/>
        </authorList>
    </citation>
    <scope>NUCLEOTIDE SEQUENCE [LARGE SCALE GENOMIC DNA]</scope>
    <source>
        <strain evidence="1 2">ATCC 27755</strain>
    </source>
</reference>
<dbReference type="PaxDb" id="411461-DORFOR_01774"/>
<protein>
    <submittedName>
        <fullName evidence="1">Uncharacterized protein</fullName>
    </submittedName>
</protein>
<comment type="caution">
    <text evidence="1">The sequence shown here is derived from an EMBL/GenBank/DDBJ whole genome shotgun (WGS) entry which is preliminary data.</text>
</comment>
<dbReference type="EMBL" id="AAXA02000014">
    <property type="protein sequence ID" value="EDR46551.1"/>
    <property type="molecule type" value="Genomic_DNA"/>
</dbReference>
<dbReference type="AlphaFoldDB" id="B0G744"/>
<name>B0G744_9FIRM</name>
<evidence type="ECO:0000313" key="1">
    <source>
        <dbReference type="EMBL" id="EDR46551.1"/>
    </source>
</evidence>
<sequence length="62" mass="7145">MIHITAADTGNCAVFRGKLLADLQNFFFIHKSDTLPYDIVTIKDSIESFRGKINGFWKRRKV</sequence>
<reference evidence="1 2" key="1">
    <citation type="submission" date="2007-10" db="EMBL/GenBank/DDBJ databases">
        <title>Draft genome sequence of Dorea formicigenerans(ATCC 27755).</title>
        <authorList>
            <person name="Sudarsanam P."/>
            <person name="Ley R."/>
            <person name="Guruge J."/>
            <person name="Turnbaugh P.J."/>
            <person name="Mahowald M."/>
            <person name="Liep D."/>
            <person name="Gordon J."/>
        </authorList>
    </citation>
    <scope>NUCLEOTIDE SEQUENCE [LARGE SCALE GENOMIC DNA]</scope>
    <source>
        <strain evidence="1 2">ATCC 27755</strain>
    </source>
</reference>
<organism evidence="1 2">
    <name type="scientific">Dorea formicigenerans ATCC 27755</name>
    <dbReference type="NCBI Taxonomy" id="411461"/>
    <lineage>
        <taxon>Bacteria</taxon>
        <taxon>Bacillati</taxon>
        <taxon>Bacillota</taxon>
        <taxon>Clostridia</taxon>
        <taxon>Lachnospirales</taxon>
        <taxon>Lachnospiraceae</taxon>
        <taxon>Dorea</taxon>
    </lineage>
</organism>
<evidence type="ECO:0000313" key="2">
    <source>
        <dbReference type="Proteomes" id="UP000005359"/>
    </source>
</evidence>